<name>A0A919IPW1_9ACTN</name>
<evidence type="ECO:0000256" key="1">
    <source>
        <dbReference type="SAM" id="MobiDB-lite"/>
    </source>
</evidence>
<dbReference type="RefSeq" id="WP_203750388.1">
    <property type="nucleotide sequence ID" value="NZ_BAAAUC010000001.1"/>
</dbReference>
<accession>A0A919IPW1</accession>
<sequence length="51" mass="5526">MFATIKSLIPEPRQANQPRNYVGRHRQPEQVPPAPVPTAPAPADPEESPAA</sequence>
<comment type="caution">
    <text evidence="2">The sequence shown here is derived from an EMBL/GenBank/DDBJ whole genome shotgun (WGS) entry which is preliminary data.</text>
</comment>
<dbReference type="EMBL" id="BOMH01000056">
    <property type="protein sequence ID" value="GID69016.1"/>
    <property type="molecule type" value="Genomic_DNA"/>
</dbReference>
<gene>
    <name evidence="2" type="ORF">Acy02nite_68970</name>
</gene>
<keyword evidence="3" id="KW-1185">Reference proteome</keyword>
<protein>
    <submittedName>
        <fullName evidence="2">Uncharacterized protein</fullName>
    </submittedName>
</protein>
<dbReference type="Proteomes" id="UP000619479">
    <property type="component" value="Unassembled WGS sequence"/>
</dbReference>
<dbReference type="AlphaFoldDB" id="A0A919IPW1"/>
<feature type="region of interest" description="Disordered" evidence="1">
    <location>
        <begin position="1"/>
        <end position="51"/>
    </location>
</feature>
<feature type="compositionally biased region" description="Pro residues" evidence="1">
    <location>
        <begin position="30"/>
        <end position="43"/>
    </location>
</feature>
<evidence type="ECO:0000313" key="2">
    <source>
        <dbReference type="EMBL" id="GID69016.1"/>
    </source>
</evidence>
<evidence type="ECO:0000313" key="3">
    <source>
        <dbReference type="Proteomes" id="UP000619479"/>
    </source>
</evidence>
<reference evidence="2" key="1">
    <citation type="submission" date="2021-01" db="EMBL/GenBank/DDBJ databases">
        <title>Whole genome shotgun sequence of Actinoplanes cyaneus NBRC 14990.</title>
        <authorList>
            <person name="Komaki H."/>
            <person name="Tamura T."/>
        </authorList>
    </citation>
    <scope>NUCLEOTIDE SEQUENCE</scope>
    <source>
        <strain evidence="2">NBRC 14990</strain>
    </source>
</reference>
<proteinExistence type="predicted"/>
<organism evidence="2 3">
    <name type="scientific">Actinoplanes cyaneus</name>
    <dbReference type="NCBI Taxonomy" id="52696"/>
    <lineage>
        <taxon>Bacteria</taxon>
        <taxon>Bacillati</taxon>
        <taxon>Actinomycetota</taxon>
        <taxon>Actinomycetes</taxon>
        <taxon>Micromonosporales</taxon>
        <taxon>Micromonosporaceae</taxon>
        <taxon>Actinoplanes</taxon>
    </lineage>
</organism>